<dbReference type="PANTHER" id="PTHR21058">
    <property type="entry name" value="6,7-DIMETHYL-8-RIBITYLLUMAZINE SYNTHASE DMRL SYNTHASE LUMAZINE SYNTHASE"/>
    <property type="match status" value="1"/>
</dbReference>
<comment type="function">
    <text evidence="7">Catalyzes the formation of 6,7-dimethyl-8-ribityllumazine by condensation of 5-amino-6-(D-ribitylamino)uracil with 3,4-dihydroxy-2-butanone 4-phosphate. This is the penultimate step in the biosynthesis of riboflavin.</text>
</comment>
<evidence type="ECO:0000256" key="6">
    <source>
        <dbReference type="ARBA" id="ARBA00048785"/>
    </source>
</evidence>
<keyword evidence="5 7" id="KW-0808">Transferase</keyword>
<keyword evidence="4 7" id="KW-0686">Riboflavin biosynthesis</keyword>
<dbReference type="Proteomes" id="UP000008718">
    <property type="component" value="Chromosome"/>
</dbReference>
<dbReference type="GO" id="GO:0005829">
    <property type="term" value="C:cytosol"/>
    <property type="evidence" value="ECO:0007669"/>
    <property type="project" value="TreeGrafter"/>
</dbReference>
<evidence type="ECO:0000256" key="7">
    <source>
        <dbReference type="HAMAP-Rule" id="MF_00178"/>
    </source>
</evidence>
<dbReference type="AlphaFoldDB" id="E4T2M2"/>
<feature type="binding site" evidence="7">
    <location>
        <position position="150"/>
    </location>
    <ligand>
        <name>(2S)-2-hydroxy-3-oxobutyl phosphate</name>
        <dbReference type="ChEBI" id="CHEBI:58830"/>
    </ligand>
</feature>
<dbReference type="CDD" id="cd09209">
    <property type="entry name" value="Lumazine_synthase-I"/>
    <property type="match status" value="1"/>
</dbReference>
<evidence type="ECO:0000256" key="1">
    <source>
        <dbReference type="ARBA" id="ARBA00004917"/>
    </source>
</evidence>
<sequence>MATQYQNLSEYNPDLMPDKKKVSEQQYAIAVADWNPQITHTLLQGAVDSLVENGVRLSQIKIVHVPGTFELTFAAKQLLDDYYCLIDGIKVHKYSAVIVLGCVIQGDTPHFDYVCQGVTYGISNLNTRTDGCPVIFGVLTTNTLQQALDRAGGVHGNKGVEAAITAIKMANIVW</sequence>
<comment type="similarity">
    <text evidence="2 7">Belongs to the DMRL synthase family.</text>
</comment>
<dbReference type="NCBIfam" id="TIGR00114">
    <property type="entry name" value="lumazine-synth"/>
    <property type="match status" value="1"/>
</dbReference>
<feature type="binding site" evidence="7">
    <location>
        <begin position="68"/>
        <end position="70"/>
    </location>
    <ligand>
        <name>5-amino-6-(D-ribitylamino)uracil</name>
        <dbReference type="ChEBI" id="CHEBI:15934"/>
    </ligand>
</feature>
<organism evidence="8 9">
    <name type="scientific">Paludibacter propionicigenes (strain DSM 17365 / JCM 13257 / WB4)</name>
    <dbReference type="NCBI Taxonomy" id="694427"/>
    <lineage>
        <taxon>Bacteria</taxon>
        <taxon>Pseudomonadati</taxon>
        <taxon>Bacteroidota</taxon>
        <taxon>Bacteroidia</taxon>
        <taxon>Bacteroidales</taxon>
        <taxon>Paludibacteraceae</taxon>
        <taxon>Paludibacter</taxon>
    </lineage>
</organism>
<dbReference type="UniPathway" id="UPA00275">
    <property type="reaction ID" value="UER00404"/>
</dbReference>
<dbReference type="HAMAP" id="MF_00178">
    <property type="entry name" value="Lumazine_synth"/>
    <property type="match status" value="1"/>
</dbReference>
<reference evidence="8 9" key="2">
    <citation type="journal article" date="2011" name="Stand. Genomic Sci.">
        <title>Complete genome sequence of Paludibacter propionicigenes type strain (WB4).</title>
        <authorList>
            <person name="Gronow S."/>
            <person name="Munk C."/>
            <person name="Lapidus A."/>
            <person name="Nolan M."/>
            <person name="Lucas S."/>
            <person name="Hammon N."/>
            <person name="Deshpande S."/>
            <person name="Cheng J.F."/>
            <person name="Tapia R."/>
            <person name="Han C."/>
            <person name="Goodwin L."/>
            <person name="Pitluck S."/>
            <person name="Liolios K."/>
            <person name="Ivanova N."/>
            <person name="Mavromatis K."/>
            <person name="Mikhailova N."/>
            <person name="Pati A."/>
            <person name="Chen A."/>
            <person name="Palaniappan K."/>
            <person name="Land M."/>
            <person name="Hauser L."/>
            <person name="Chang Y.J."/>
            <person name="Jeffries C.D."/>
            <person name="Brambilla E."/>
            <person name="Rohde M."/>
            <person name="Goker M."/>
            <person name="Detter J.C."/>
            <person name="Woyke T."/>
            <person name="Bristow J."/>
            <person name="Eisen J.A."/>
            <person name="Markowitz V."/>
            <person name="Hugenholtz P."/>
            <person name="Kyrpides N.C."/>
            <person name="Klenk H.P."/>
        </authorList>
    </citation>
    <scope>NUCLEOTIDE SEQUENCE [LARGE SCALE GENOMIC DNA]</scope>
    <source>
        <strain evidence="9">DSM 17365 / JCM 13257 / WB4</strain>
    </source>
</reference>
<evidence type="ECO:0000256" key="2">
    <source>
        <dbReference type="ARBA" id="ARBA00007424"/>
    </source>
</evidence>
<dbReference type="EC" id="2.5.1.78" evidence="3 7"/>
<feature type="active site" description="Proton donor" evidence="7">
    <location>
        <position position="110"/>
    </location>
</feature>
<name>E4T2M2_PALPW</name>
<dbReference type="GO" id="GO:0009231">
    <property type="term" value="P:riboflavin biosynthetic process"/>
    <property type="evidence" value="ECO:0007669"/>
    <property type="project" value="UniProtKB-UniRule"/>
</dbReference>
<dbReference type="STRING" id="694427.Palpr_0812"/>
<dbReference type="OrthoDB" id="9809709at2"/>
<feature type="binding site" evidence="7">
    <location>
        <begin position="102"/>
        <end position="104"/>
    </location>
    <ligand>
        <name>5-amino-6-(D-ribitylamino)uracil</name>
        <dbReference type="ChEBI" id="CHEBI:15934"/>
    </ligand>
</feature>
<dbReference type="InterPro" id="IPR034964">
    <property type="entry name" value="LS"/>
</dbReference>
<dbReference type="SUPFAM" id="SSF52121">
    <property type="entry name" value="Lumazine synthase"/>
    <property type="match status" value="1"/>
</dbReference>
<evidence type="ECO:0000313" key="8">
    <source>
        <dbReference type="EMBL" id="ADQ78966.1"/>
    </source>
</evidence>
<evidence type="ECO:0000256" key="3">
    <source>
        <dbReference type="ARBA" id="ARBA00012664"/>
    </source>
</evidence>
<dbReference type="HOGENOM" id="CLU_089358_1_2_10"/>
<feature type="binding site" evidence="7">
    <location>
        <position position="136"/>
    </location>
    <ligand>
        <name>5-amino-6-(D-ribitylamino)uracil</name>
        <dbReference type="ChEBI" id="CHEBI:15934"/>
    </ligand>
</feature>
<dbReference type="KEGG" id="ppn:Palpr_0812"/>
<dbReference type="GO" id="GO:0000906">
    <property type="term" value="F:6,7-dimethyl-8-ribityllumazine synthase activity"/>
    <property type="evidence" value="ECO:0007669"/>
    <property type="project" value="UniProtKB-UniRule"/>
</dbReference>
<feature type="binding site" evidence="7">
    <location>
        <position position="34"/>
    </location>
    <ligand>
        <name>5-amino-6-(D-ribitylamino)uracil</name>
        <dbReference type="ChEBI" id="CHEBI:15934"/>
    </ligand>
</feature>
<proteinExistence type="inferred from homology"/>
<dbReference type="Gene3D" id="3.40.50.960">
    <property type="entry name" value="Lumazine/riboflavin synthase"/>
    <property type="match status" value="1"/>
</dbReference>
<evidence type="ECO:0000256" key="5">
    <source>
        <dbReference type="ARBA" id="ARBA00022679"/>
    </source>
</evidence>
<accession>E4T2M2</accession>
<dbReference type="Pfam" id="PF00885">
    <property type="entry name" value="DMRL_synthase"/>
    <property type="match status" value="1"/>
</dbReference>
<comment type="pathway">
    <text evidence="1 7">Cofactor biosynthesis; riboflavin biosynthesis; riboflavin from 2-hydroxy-3-oxobutyl phosphate and 5-amino-6-(D-ribitylamino)uracil: step 1/2.</text>
</comment>
<dbReference type="PANTHER" id="PTHR21058:SF0">
    <property type="entry name" value="6,7-DIMETHYL-8-RIBITYLLUMAZINE SYNTHASE"/>
    <property type="match status" value="1"/>
</dbReference>
<dbReference type="InterPro" id="IPR036467">
    <property type="entry name" value="LS/RS_sf"/>
</dbReference>
<comment type="catalytic activity">
    <reaction evidence="6 7">
        <text>(2S)-2-hydroxy-3-oxobutyl phosphate + 5-amino-6-(D-ribitylamino)uracil = 6,7-dimethyl-8-(1-D-ribityl)lumazine + phosphate + 2 H2O + H(+)</text>
        <dbReference type="Rhea" id="RHEA:26152"/>
        <dbReference type="ChEBI" id="CHEBI:15377"/>
        <dbReference type="ChEBI" id="CHEBI:15378"/>
        <dbReference type="ChEBI" id="CHEBI:15934"/>
        <dbReference type="ChEBI" id="CHEBI:43474"/>
        <dbReference type="ChEBI" id="CHEBI:58201"/>
        <dbReference type="ChEBI" id="CHEBI:58830"/>
        <dbReference type="EC" id="2.5.1.78"/>
    </reaction>
</comment>
<dbReference type="InterPro" id="IPR002180">
    <property type="entry name" value="LS/RS"/>
</dbReference>
<gene>
    <name evidence="7" type="primary">ribH</name>
    <name evidence="8" type="ordered locus">Palpr_0812</name>
</gene>
<protein>
    <recommendedName>
        <fullName evidence="3 7">6,7-dimethyl-8-ribityllumazine synthase</fullName>
        <shortName evidence="7">DMRL synthase</shortName>
        <shortName evidence="7">LS</shortName>
        <shortName evidence="7">Lumazine synthase</shortName>
        <ecNumber evidence="3 7">2.5.1.78</ecNumber>
    </recommendedName>
</protein>
<dbReference type="eggNOG" id="COG0054">
    <property type="taxonomic scope" value="Bacteria"/>
</dbReference>
<feature type="binding site" evidence="7">
    <location>
        <begin position="107"/>
        <end position="108"/>
    </location>
    <ligand>
        <name>(2S)-2-hydroxy-3-oxobutyl phosphate</name>
        <dbReference type="ChEBI" id="CHEBI:58830"/>
    </ligand>
</feature>
<dbReference type="EMBL" id="CP002345">
    <property type="protein sequence ID" value="ADQ78966.1"/>
    <property type="molecule type" value="Genomic_DNA"/>
</dbReference>
<keyword evidence="9" id="KW-1185">Reference proteome</keyword>
<dbReference type="RefSeq" id="WP_013444335.1">
    <property type="nucleotide sequence ID" value="NC_014734.1"/>
</dbReference>
<evidence type="ECO:0000313" key="9">
    <source>
        <dbReference type="Proteomes" id="UP000008718"/>
    </source>
</evidence>
<reference key="1">
    <citation type="submission" date="2010-11" db="EMBL/GenBank/DDBJ databases">
        <title>The complete genome of Paludibacter propionicigenes DSM 17365.</title>
        <authorList>
            <consortium name="US DOE Joint Genome Institute (JGI-PGF)"/>
            <person name="Lucas S."/>
            <person name="Copeland A."/>
            <person name="Lapidus A."/>
            <person name="Bruce D."/>
            <person name="Goodwin L."/>
            <person name="Pitluck S."/>
            <person name="Kyrpides N."/>
            <person name="Mavromatis K."/>
            <person name="Ivanova N."/>
            <person name="Munk A.C."/>
            <person name="Brettin T."/>
            <person name="Detter J.C."/>
            <person name="Han C."/>
            <person name="Tapia R."/>
            <person name="Land M."/>
            <person name="Hauser L."/>
            <person name="Markowitz V."/>
            <person name="Cheng J.-F."/>
            <person name="Hugenholtz P."/>
            <person name="Woyke T."/>
            <person name="Wu D."/>
            <person name="Gronow S."/>
            <person name="Wellnitz S."/>
            <person name="Brambilla E."/>
            <person name="Klenk H.-P."/>
            <person name="Eisen J.A."/>
        </authorList>
    </citation>
    <scope>NUCLEOTIDE SEQUENCE</scope>
    <source>
        <strain>WB4</strain>
    </source>
</reference>
<evidence type="ECO:0000256" key="4">
    <source>
        <dbReference type="ARBA" id="ARBA00022619"/>
    </source>
</evidence>
<dbReference type="GO" id="GO:0009349">
    <property type="term" value="C:riboflavin synthase complex"/>
    <property type="evidence" value="ECO:0007669"/>
    <property type="project" value="UniProtKB-UniRule"/>
</dbReference>